<evidence type="ECO:0000313" key="2">
    <source>
        <dbReference type="Proteomes" id="UP000198982"/>
    </source>
</evidence>
<dbReference type="EMBL" id="FNTJ01000001">
    <property type="protein sequence ID" value="SEB78711.1"/>
    <property type="molecule type" value="Genomic_DNA"/>
</dbReference>
<proteinExistence type="predicted"/>
<sequence length="256" mass="29506">MERAMNDEQRHQEWIAKRKAEEAKRRERAAECLKDHQYTVLADTDQLKAWRCKAPGTNCYAFDILMTRFGIATVGDIDGLTFSVGLSYGIEFLAGDDIDYYIHSKLERHCKEREFDEDAFRSALVTGACNRICEHVDEDEGGELPEWVQNDGGRYEAGRWSELRELVKAKLKPLEFGDDGYDFWDELNDCLYETQHVEYIEQASLLMSEHHEELGLGCDYWEITIDKPRDSLINRLYLINHAAKAILAQQDAAKAA</sequence>
<gene>
    <name evidence="1" type="ORF">SAMN05216178_2256</name>
</gene>
<name>A0A1H4M6L4_9PSED</name>
<protein>
    <submittedName>
        <fullName evidence="1">Uncharacterized protein</fullName>
    </submittedName>
</protein>
<keyword evidence="2" id="KW-1185">Reference proteome</keyword>
<reference evidence="2" key="1">
    <citation type="submission" date="2016-10" db="EMBL/GenBank/DDBJ databases">
        <authorList>
            <person name="Varghese N."/>
            <person name="Submissions S."/>
        </authorList>
    </citation>
    <scope>NUCLEOTIDE SEQUENCE [LARGE SCALE GENOMIC DNA]</scope>
    <source>
        <strain evidence="2">DSM 9751</strain>
    </source>
</reference>
<accession>A0A1H4M6L4</accession>
<organism evidence="1 2">
    <name type="scientific">Pseudomonas saponiphila</name>
    <dbReference type="NCBI Taxonomy" id="556534"/>
    <lineage>
        <taxon>Bacteria</taxon>
        <taxon>Pseudomonadati</taxon>
        <taxon>Pseudomonadota</taxon>
        <taxon>Gammaproteobacteria</taxon>
        <taxon>Pseudomonadales</taxon>
        <taxon>Pseudomonadaceae</taxon>
        <taxon>Pseudomonas</taxon>
    </lineage>
</organism>
<dbReference type="Proteomes" id="UP000198982">
    <property type="component" value="Unassembled WGS sequence"/>
</dbReference>
<evidence type="ECO:0000313" key="1">
    <source>
        <dbReference type="EMBL" id="SEB78711.1"/>
    </source>
</evidence>
<dbReference type="AlphaFoldDB" id="A0A1H4M6L4"/>